<feature type="region of interest" description="Disordered" evidence="1">
    <location>
        <begin position="65"/>
        <end position="90"/>
    </location>
</feature>
<accession>A0ABQ9HCW7</accession>
<dbReference type="InterPro" id="IPR011604">
    <property type="entry name" value="PDDEXK-like_dom_sf"/>
</dbReference>
<dbReference type="EMBL" id="JARBHB010000006">
    <property type="protein sequence ID" value="KAJ8882099.1"/>
    <property type="molecule type" value="Genomic_DNA"/>
</dbReference>
<dbReference type="Proteomes" id="UP001159363">
    <property type="component" value="Chromosome 5"/>
</dbReference>
<feature type="domain" description="YqaJ viral recombinase" evidence="2">
    <location>
        <begin position="194"/>
        <end position="294"/>
    </location>
</feature>
<name>A0ABQ9HCW7_9NEOP</name>
<proteinExistence type="predicted"/>
<gene>
    <name evidence="3" type="ORF">PR048_018587</name>
</gene>
<feature type="compositionally biased region" description="Polar residues" evidence="1">
    <location>
        <begin position="181"/>
        <end position="194"/>
    </location>
</feature>
<dbReference type="InterPro" id="IPR051703">
    <property type="entry name" value="NF-kappa-B_Signaling_Reg"/>
</dbReference>
<feature type="region of interest" description="Disordered" evidence="1">
    <location>
        <begin position="127"/>
        <end position="153"/>
    </location>
</feature>
<dbReference type="PANTHER" id="PTHR46609:SF8">
    <property type="entry name" value="YQAJ VIRAL RECOMBINASE DOMAIN-CONTAINING PROTEIN"/>
    <property type="match status" value="1"/>
</dbReference>
<evidence type="ECO:0000256" key="1">
    <source>
        <dbReference type="SAM" id="MobiDB-lite"/>
    </source>
</evidence>
<comment type="caution">
    <text evidence="3">The sequence shown here is derived from an EMBL/GenBank/DDBJ whole genome shotgun (WGS) entry which is preliminary data.</text>
</comment>
<dbReference type="Pfam" id="PF09588">
    <property type="entry name" value="YqaJ"/>
    <property type="match status" value="1"/>
</dbReference>
<dbReference type="InterPro" id="IPR019080">
    <property type="entry name" value="YqaJ_viral_recombinase"/>
</dbReference>
<dbReference type="InterPro" id="IPR011335">
    <property type="entry name" value="Restrct_endonuc-II-like"/>
</dbReference>
<sequence>MPALQAVRENYASRQDLLSKQVFRLDMIYKLRNALRWWRRYTAYSEWDIVVPDFDDVTEVDYNGTTVCGGEQEEGNKTRNGGHGYDSPDSNNIALQVLSENRCYNGTRSAKINLERLEMEMTERLKTNKRGPTLNTGSDEPYGPHAAAPLPDTPDEKLAVLKEEYLRSLQEECTDERRRAIQSNTKDQTTSQGWREQRRKRITASCFGKICRMRTTTSCASVVEYIHYPIFSGNADTRWGTEMEATAFLSVSETLGKKIENCGSFIHKEYPYLGATPDGVIEESAIVEIKCPSSA</sequence>
<evidence type="ECO:0000259" key="2">
    <source>
        <dbReference type="Pfam" id="PF09588"/>
    </source>
</evidence>
<reference evidence="3 4" key="1">
    <citation type="submission" date="2023-02" db="EMBL/GenBank/DDBJ databases">
        <title>LHISI_Scaffold_Assembly.</title>
        <authorList>
            <person name="Stuart O.P."/>
            <person name="Cleave R."/>
            <person name="Magrath M.J.L."/>
            <person name="Mikheyev A.S."/>
        </authorList>
    </citation>
    <scope>NUCLEOTIDE SEQUENCE [LARGE SCALE GENOMIC DNA]</scope>
    <source>
        <strain evidence="3">Daus_M_001</strain>
        <tissue evidence="3">Leg muscle</tissue>
    </source>
</reference>
<dbReference type="SUPFAM" id="SSF52980">
    <property type="entry name" value="Restriction endonuclease-like"/>
    <property type="match status" value="1"/>
</dbReference>
<evidence type="ECO:0000313" key="4">
    <source>
        <dbReference type="Proteomes" id="UP001159363"/>
    </source>
</evidence>
<feature type="region of interest" description="Disordered" evidence="1">
    <location>
        <begin position="176"/>
        <end position="196"/>
    </location>
</feature>
<organism evidence="3 4">
    <name type="scientific">Dryococelus australis</name>
    <dbReference type="NCBI Taxonomy" id="614101"/>
    <lineage>
        <taxon>Eukaryota</taxon>
        <taxon>Metazoa</taxon>
        <taxon>Ecdysozoa</taxon>
        <taxon>Arthropoda</taxon>
        <taxon>Hexapoda</taxon>
        <taxon>Insecta</taxon>
        <taxon>Pterygota</taxon>
        <taxon>Neoptera</taxon>
        <taxon>Polyneoptera</taxon>
        <taxon>Phasmatodea</taxon>
        <taxon>Verophasmatodea</taxon>
        <taxon>Anareolatae</taxon>
        <taxon>Phasmatidae</taxon>
        <taxon>Eurycanthinae</taxon>
        <taxon>Dryococelus</taxon>
    </lineage>
</organism>
<dbReference type="Gene3D" id="3.90.320.10">
    <property type="match status" value="1"/>
</dbReference>
<keyword evidence="4" id="KW-1185">Reference proteome</keyword>
<dbReference type="PANTHER" id="PTHR46609">
    <property type="entry name" value="EXONUCLEASE, PHAGE-TYPE/RECB, C-TERMINAL DOMAIN-CONTAINING PROTEIN"/>
    <property type="match status" value="1"/>
</dbReference>
<evidence type="ECO:0000313" key="3">
    <source>
        <dbReference type="EMBL" id="KAJ8882099.1"/>
    </source>
</evidence>
<dbReference type="CDD" id="cd22343">
    <property type="entry name" value="PDDEXK_lambda_exonuclease-like"/>
    <property type="match status" value="1"/>
</dbReference>
<protein>
    <recommendedName>
        <fullName evidence="2">YqaJ viral recombinase domain-containing protein</fullName>
    </recommendedName>
</protein>